<evidence type="ECO:0000313" key="1">
    <source>
        <dbReference type="EMBL" id="KAJ0040813.1"/>
    </source>
</evidence>
<reference evidence="2" key="1">
    <citation type="journal article" date="2023" name="G3 (Bethesda)">
        <title>Genome assembly and association tests identify interacting loci associated with vigor, precocity, and sex in interspecific pistachio rootstocks.</title>
        <authorList>
            <person name="Palmer W."/>
            <person name="Jacygrad E."/>
            <person name="Sagayaradj S."/>
            <person name="Cavanaugh K."/>
            <person name="Han R."/>
            <person name="Bertier L."/>
            <person name="Beede B."/>
            <person name="Kafkas S."/>
            <person name="Golino D."/>
            <person name="Preece J."/>
            <person name="Michelmore R."/>
        </authorList>
    </citation>
    <scope>NUCLEOTIDE SEQUENCE [LARGE SCALE GENOMIC DNA]</scope>
</reference>
<comment type="caution">
    <text evidence="1">The sequence shown here is derived from an EMBL/GenBank/DDBJ whole genome shotgun (WGS) entry which is preliminary data.</text>
</comment>
<name>A0ACC0YRN3_9ROSI</name>
<evidence type="ECO:0000313" key="2">
    <source>
        <dbReference type="Proteomes" id="UP001163603"/>
    </source>
</evidence>
<organism evidence="1 2">
    <name type="scientific">Pistacia integerrima</name>
    <dbReference type="NCBI Taxonomy" id="434235"/>
    <lineage>
        <taxon>Eukaryota</taxon>
        <taxon>Viridiplantae</taxon>
        <taxon>Streptophyta</taxon>
        <taxon>Embryophyta</taxon>
        <taxon>Tracheophyta</taxon>
        <taxon>Spermatophyta</taxon>
        <taxon>Magnoliopsida</taxon>
        <taxon>eudicotyledons</taxon>
        <taxon>Gunneridae</taxon>
        <taxon>Pentapetalae</taxon>
        <taxon>rosids</taxon>
        <taxon>malvids</taxon>
        <taxon>Sapindales</taxon>
        <taxon>Anacardiaceae</taxon>
        <taxon>Pistacia</taxon>
    </lineage>
</organism>
<protein>
    <submittedName>
        <fullName evidence="1">Uncharacterized protein</fullName>
    </submittedName>
</protein>
<proteinExistence type="predicted"/>
<gene>
    <name evidence="1" type="ORF">Pint_28121</name>
</gene>
<dbReference type="EMBL" id="CM047740">
    <property type="protein sequence ID" value="KAJ0040813.1"/>
    <property type="molecule type" value="Genomic_DNA"/>
</dbReference>
<dbReference type="Proteomes" id="UP001163603">
    <property type="component" value="Chromosome 5"/>
</dbReference>
<sequence length="36" mass="4532">MITQYMRYITFDFISWFVKILISFLNYFISWFVKIG</sequence>
<keyword evidence="2" id="KW-1185">Reference proteome</keyword>
<accession>A0ACC0YRN3</accession>